<dbReference type="OrthoDB" id="2418620at2759"/>
<comment type="caution">
    <text evidence="1">The sequence shown here is derived from an EMBL/GenBank/DDBJ whole genome shotgun (WGS) entry which is preliminary data.</text>
</comment>
<evidence type="ECO:0000313" key="2">
    <source>
        <dbReference type="Proteomes" id="UP000789396"/>
    </source>
</evidence>
<organism evidence="1 2">
    <name type="scientific">Racocetra fulgida</name>
    <dbReference type="NCBI Taxonomy" id="60492"/>
    <lineage>
        <taxon>Eukaryota</taxon>
        <taxon>Fungi</taxon>
        <taxon>Fungi incertae sedis</taxon>
        <taxon>Mucoromycota</taxon>
        <taxon>Glomeromycotina</taxon>
        <taxon>Glomeromycetes</taxon>
        <taxon>Diversisporales</taxon>
        <taxon>Gigasporaceae</taxon>
        <taxon>Racocetra</taxon>
    </lineage>
</organism>
<sequence>VGIPLEALPDLVINPETSLIKRDSLPSDCNVTRVFAKTSRESVTVKQKCNSDEVCIEYADEQNKVFAVCTSRDHARQWSTENDNIYSSCSQNEPYKTGGGKNLTLGITTYAKNNVTNQEEKHAVQTINAFLSDKYSLGLESYLDSYSKIIKNYDGNTSLQYCFTAYEPYTEQVVIAYAAVLVGLQSL</sequence>
<name>A0A9N9HLD7_9GLOM</name>
<dbReference type="Proteomes" id="UP000789396">
    <property type="component" value="Unassembled WGS sequence"/>
</dbReference>
<evidence type="ECO:0000313" key="1">
    <source>
        <dbReference type="EMBL" id="CAG8694991.1"/>
    </source>
</evidence>
<keyword evidence="2" id="KW-1185">Reference proteome</keyword>
<reference evidence="1" key="1">
    <citation type="submission" date="2021-06" db="EMBL/GenBank/DDBJ databases">
        <authorList>
            <person name="Kallberg Y."/>
            <person name="Tangrot J."/>
            <person name="Rosling A."/>
        </authorList>
    </citation>
    <scope>NUCLEOTIDE SEQUENCE</scope>
    <source>
        <strain evidence="1">IN212</strain>
    </source>
</reference>
<feature type="non-terminal residue" evidence="1">
    <location>
        <position position="187"/>
    </location>
</feature>
<proteinExistence type="predicted"/>
<dbReference type="EMBL" id="CAJVPZ010019581">
    <property type="protein sequence ID" value="CAG8694991.1"/>
    <property type="molecule type" value="Genomic_DNA"/>
</dbReference>
<dbReference type="AlphaFoldDB" id="A0A9N9HLD7"/>
<gene>
    <name evidence="1" type="ORF">RFULGI_LOCUS10169</name>
</gene>
<protein>
    <submittedName>
        <fullName evidence="1">3693_t:CDS:1</fullName>
    </submittedName>
</protein>
<accession>A0A9N9HLD7</accession>